<dbReference type="InterPro" id="IPR015424">
    <property type="entry name" value="PyrdxlP-dep_Trfase"/>
</dbReference>
<dbReference type="SUPFAM" id="SSF53383">
    <property type="entry name" value="PLP-dependent transferases"/>
    <property type="match status" value="1"/>
</dbReference>
<keyword evidence="4 7" id="KW-0808">Transferase</keyword>
<gene>
    <name evidence="7" type="ORF">EZS27_012018</name>
</gene>
<dbReference type="PANTHER" id="PTHR46383">
    <property type="entry name" value="ASPARTATE AMINOTRANSFERASE"/>
    <property type="match status" value="1"/>
</dbReference>
<evidence type="ECO:0000256" key="3">
    <source>
        <dbReference type="ARBA" id="ARBA00022576"/>
    </source>
</evidence>
<evidence type="ECO:0000256" key="2">
    <source>
        <dbReference type="ARBA" id="ARBA00007441"/>
    </source>
</evidence>
<comment type="cofactor">
    <cofactor evidence="1">
        <name>pyridoxal 5'-phosphate</name>
        <dbReference type="ChEBI" id="CHEBI:597326"/>
    </cofactor>
</comment>
<sequence length="399" mass="44850">MPTISVRGNEMPESPIRKLSPLADAAKQRGVHVFHLNIGQPDLPTPQVAIDAIRNIDREILEYSPSAGYKHYREKLVLYYRKFNINLTADDIIVTTGGSEAVLFAFLSCLNPGDEIIVPEPAYANYMAFAISAGAKIRTIATTIEEGFSLPKVEKFEELINERTRGILICNPNNPTGYLYTRKEMNQIRDMVKNHDLFLFSDEVYREFIYTGSPYISACHLEGIENNVVLIDSVSKRYSECGIRIGALITKNEEVRKAVMKFCQARLSPPLIGQIAAEASLDASEEYLRETYDEYVERRKCLIDGLNRIPGVYSPIPMGAFYTVARLPVDDSDKFCAWCLSDFEYEGQTVFMAPASGFYTTPGAGRNEVRIAYVLKKQDLIRALFVLQKALEAYPGTTL</sequence>
<dbReference type="EC" id="2.6.1.1" evidence="7"/>
<evidence type="ECO:0000256" key="4">
    <source>
        <dbReference type="ARBA" id="ARBA00022679"/>
    </source>
</evidence>
<keyword evidence="5" id="KW-0663">Pyridoxal phosphate</keyword>
<dbReference type="InterPro" id="IPR004839">
    <property type="entry name" value="Aminotransferase_I/II_large"/>
</dbReference>
<dbReference type="CDD" id="cd00609">
    <property type="entry name" value="AAT_like"/>
    <property type="match status" value="1"/>
</dbReference>
<dbReference type="GO" id="GO:0004069">
    <property type="term" value="F:L-aspartate:2-oxoglutarate aminotransferase activity"/>
    <property type="evidence" value="ECO:0007669"/>
    <property type="project" value="UniProtKB-EC"/>
</dbReference>
<organism evidence="7">
    <name type="scientific">termite gut metagenome</name>
    <dbReference type="NCBI Taxonomy" id="433724"/>
    <lineage>
        <taxon>unclassified sequences</taxon>
        <taxon>metagenomes</taxon>
        <taxon>organismal metagenomes</taxon>
    </lineage>
</organism>
<dbReference type="PANTHER" id="PTHR46383:SF1">
    <property type="entry name" value="ASPARTATE AMINOTRANSFERASE"/>
    <property type="match status" value="1"/>
</dbReference>
<comment type="similarity">
    <text evidence="2">Belongs to the class-I pyridoxal-phosphate-dependent aminotransferase family.</text>
</comment>
<dbReference type="InterPro" id="IPR015421">
    <property type="entry name" value="PyrdxlP-dep_Trfase_major"/>
</dbReference>
<reference evidence="7" key="1">
    <citation type="submission" date="2019-03" db="EMBL/GenBank/DDBJ databases">
        <title>Single cell metagenomics reveals metabolic interactions within the superorganism composed of flagellate Streblomastix strix and complex community of Bacteroidetes bacteria on its surface.</title>
        <authorList>
            <person name="Treitli S.C."/>
            <person name="Kolisko M."/>
            <person name="Husnik F."/>
            <person name="Keeling P."/>
            <person name="Hampl V."/>
        </authorList>
    </citation>
    <scope>NUCLEOTIDE SEQUENCE</scope>
    <source>
        <strain evidence="7">STM</strain>
    </source>
</reference>
<dbReference type="GO" id="GO:0006520">
    <property type="term" value="P:amino acid metabolic process"/>
    <property type="evidence" value="ECO:0007669"/>
    <property type="project" value="InterPro"/>
</dbReference>
<dbReference type="Gene3D" id="3.90.1150.10">
    <property type="entry name" value="Aspartate Aminotransferase, domain 1"/>
    <property type="match status" value="1"/>
</dbReference>
<dbReference type="InterPro" id="IPR015422">
    <property type="entry name" value="PyrdxlP-dep_Trfase_small"/>
</dbReference>
<evidence type="ECO:0000259" key="6">
    <source>
        <dbReference type="Pfam" id="PF00155"/>
    </source>
</evidence>
<dbReference type="GO" id="GO:0030170">
    <property type="term" value="F:pyridoxal phosphate binding"/>
    <property type="evidence" value="ECO:0007669"/>
    <property type="project" value="InterPro"/>
</dbReference>
<dbReference type="AlphaFoldDB" id="A0A5J4S1U6"/>
<proteinExistence type="inferred from homology"/>
<dbReference type="NCBIfam" id="NF005744">
    <property type="entry name" value="PRK07568.1"/>
    <property type="match status" value="1"/>
</dbReference>
<dbReference type="EMBL" id="SNRY01000484">
    <property type="protein sequence ID" value="KAA6340099.1"/>
    <property type="molecule type" value="Genomic_DNA"/>
</dbReference>
<dbReference type="Pfam" id="PF00155">
    <property type="entry name" value="Aminotran_1_2"/>
    <property type="match status" value="1"/>
</dbReference>
<keyword evidence="3 7" id="KW-0032">Aminotransferase</keyword>
<comment type="caution">
    <text evidence="7">The sequence shown here is derived from an EMBL/GenBank/DDBJ whole genome shotgun (WGS) entry which is preliminary data.</text>
</comment>
<accession>A0A5J4S1U6</accession>
<dbReference type="InterPro" id="IPR050596">
    <property type="entry name" value="AspAT/PAT-like"/>
</dbReference>
<feature type="domain" description="Aminotransferase class I/classII large" evidence="6">
    <location>
        <begin position="32"/>
        <end position="376"/>
    </location>
</feature>
<name>A0A5J4S1U6_9ZZZZ</name>
<evidence type="ECO:0000256" key="1">
    <source>
        <dbReference type="ARBA" id="ARBA00001933"/>
    </source>
</evidence>
<dbReference type="Gene3D" id="3.40.640.10">
    <property type="entry name" value="Type I PLP-dependent aspartate aminotransferase-like (Major domain)"/>
    <property type="match status" value="1"/>
</dbReference>
<protein>
    <submittedName>
        <fullName evidence="7">Aspartate aminotransferase</fullName>
        <ecNumber evidence="7">2.6.1.1</ecNumber>
    </submittedName>
</protein>
<evidence type="ECO:0000313" key="7">
    <source>
        <dbReference type="EMBL" id="KAA6340099.1"/>
    </source>
</evidence>
<evidence type="ECO:0000256" key="5">
    <source>
        <dbReference type="ARBA" id="ARBA00022898"/>
    </source>
</evidence>